<name>A0ABD2WJN9_9HYME</name>
<keyword evidence="8" id="KW-0539">Nucleus</keyword>
<feature type="domain" description="C2H2-type" evidence="10">
    <location>
        <begin position="247"/>
        <end position="275"/>
    </location>
</feature>
<feature type="domain" description="C2H2-type" evidence="10">
    <location>
        <begin position="160"/>
        <end position="188"/>
    </location>
</feature>
<protein>
    <recommendedName>
        <fullName evidence="10">C2H2-type domain-containing protein</fullName>
    </recommendedName>
</protein>
<evidence type="ECO:0000256" key="3">
    <source>
        <dbReference type="ARBA" id="ARBA00022737"/>
    </source>
</evidence>
<dbReference type="FunFam" id="3.30.160.60:FF:001049">
    <property type="entry name" value="zinc finger protein 319"/>
    <property type="match status" value="1"/>
</dbReference>
<evidence type="ECO:0000256" key="2">
    <source>
        <dbReference type="ARBA" id="ARBA00022723"/>
    </source>
</evidence>
<keyword evidence="2" id="KW-0479">Metal-binding</keyword>
<sequence>MSRHQISVHKGRKDFACDECEKKFVKKSNLLKHQRTVHEGRKDHACDKCEKKFGAVCNLLYYQKTIHEGRKDYACDKCEKKFGQKSDLLEHQRAVHEGRRDFACDKCEKKFGVKSNLPSHQRTAHKGRKDYECSKCEKKFGQKQNLLQHQKTVHEGRKDFACNECKKKFTQKLYLLLHLKTVHESHKDNSCDKCDEKFGKKSDFLNHQRTVHEDHRDFACDKCEKKFGSKFNVWKHQKTVHEGRKDYLCDKCEKKYSSKSDLFRHQRTVHEGRKGYACDNQLIPKMYESYVSVNLAFNQSTAHTRYLRSAHEVNKGQLIAGLFLGKALYNFLYSGLVVVPNELNVTSLVQYSYPDRNLIFDRYSYQNDSWVFVVCDEEPIQPKDNGSSKFLKCEVYHDDHGGRRHECPISLKMSRRGAGVIKPGSMQVRPFGEDKAILSWVDPTVSVTSSNKWRLFVVHLSDCSLYEAPAKQLRHLRPVNFVVYENWFVAIVSSEKRGTKCYHEPLQMFDVPRCWVGFNDRLDVSAGPFFWLRQNLRDDRMIVAPLRDNDPASRQLLIEIFSWNGNLHAGASIVQHNGTRLDLSEFVLMDSRPGQAFDPYDRIAYSTSQGRIGICAKIWTEPGHHELNCAQWDRRGQQWMNNVTVAPFQHVNEIAVMNLPDDGGMLVVVAECEDVSCVGKNRRHHVVKIDRYRNDDDDDALAHKFDKYECDARINRAESRFFLHGLEGDYCISQACYEDFFVHHFKNPFQKRTREFKFKTRCFHLPRGYFGGRR</sequence>
<dbReference type="PROSITE" id="PS50157">
    <property type="entry name" value="ZINC_FINGER_C2H2_2"/>
    <property type="match status" value="9"/>
</dbReference>
<evidence type="ECO:0000256" key="1">
    <source>
        <dbReference type="ARBA" id="ARBA00004123"/>
    </source>
</evidence>
<keyword evidence="4 9" id="KW-0863">Zinc-finger</keyword>
<evidence type="ECO:0000313" key="11">
    <source>
        <dbReference type="EMBL" id="KAL3393078.1"/>
    </source>
</evidence>
<keyword evidence="3" id="KW-0677">Repeat</keyword>
<dbReference type="EMBL" id="JBJJXI010000100">
    <property type="protein sequence ID" value="KAL3393078.1"/>
    <property type="molecule type" value="Genomic_DNA"/>
</dbReference>
<dbReference type="FunFam" id="3.30.160.60:FF:000100">
    <property type="entry name" value="Zinc finger 45-like"/>
    <property type="match status" value="1"/>
</dbReference>
<gene>
    <name evidence="11" type="ORF">TKK_012346</name>
</gene>
<evidence type="ECO:0000256" key="7">
    <source>
        <dbReference type="ARBA" id="ARBA00023163"/>
    </source>
</evidence>
<comment type="subcellular location">
    <subcellularLocation>
        <location evidence="1">Nucleus</location>
    </subcellularLocation>
</comment>
<keyword evidence="7" id="KW-0804">Transcription</keyword>
<dbReference type="PANTHER" id="PTHR47772">
    <property type="entry name" value="ZINC FINGER PROTEIN 200"/>
    <property type="match status" value="1"/>
</dbReference>
<evidence type="ECO:0000256" key="6">
    <source>
        <dbReference type="ARBA" id="ARBA00023015"/>
    </source>
</evidence>
<dbReference type="PANTHER" id="PTHR47772:SF13">
    <property type="entry name" value="GASTRULA ZINC FINGER PROTEIN XLCGF49.1-LIKE-RELATED"/>
    <property type="match status" value="1"/>
</dbReference>
<dbReference type="Gene3D" id="3.30.160.60">
    <property type="entry name" value="Classic Zinc Finger"/>
    <property type="match status" value="7"/>
</dbReference>
<proteinExistence type="predicted"/>
<dbReference type="InterPro" id="IPR050636">
    <property type="entry name" value="C2H2-ZF_domain-containing"/>
</dbReference>
<feature type="domain" description="C2H2-type" evidence="10">
    <location>
        <begin position="44"/>
        <end position="72"/>
    </location>
</feature>
<evidence type="ECO:0000313" key="12">
    <source>
        <dbReference type="Proteomes" id="UP001627154"/>
    </source>
</evidence>
<evidence type="ECO:0000256" key="4">
    <source>
        <dbReference type="ARBA" id="ARBA00022771"/>
    </source>
</evidence>
<comment type="caution">
    <text evidence="11">The sequence shown here is derived from an EMBL/GenBank/DDBJ whole genome shotgun (WGS) entry which is preliminary data.</text>
</comment>
<organism evidence="11 12">
    <name type="scientific">Trichogramma kaykai</name>
    <dbReference type="NCBI Taxonomy" id="54128"/>
    <lineage>
        <taxon>Eukaryota</taxon>
        <taxon>Metazoa</taxon>
        <taxon>Ecdysozoa</taxon>
        <taxon>Arthropoda</taxon>
        <taxon>Hexapoda</taxon>
        <taxon>Insecta</taxon>
        <taxon>Pterygota</taxon>
        <taxon>Neoptera</taxon>
        <taxon>Endopterygota</taxon>
        <taxon>Hymenoptera</taxon>
        <taxon>Apocrita</taxon>
        <taxon>Proctotrupomorpha</taxon>
        <taxon>Chalcidoidea</taxon>
        <taxon>Trichogrammatidae</taxon>
        <taxon>Trichogramma</taxon>
    </lineage>
</organism>
<dbReference type="InterPro" id="IPR036236">
    <property type="entry name" value="Znf_C2H2_sf"/>
</dbReference>
<feature type="domain" description="C2H2-type" evidence="10">
    <location>
        <begin position="218"/>
        <end position="246"/>
    </location>
</feature>
<keyword evidence="6" id="KW-0805">Transcription regulation</keyword>
<dbReference type="SMART" id="SM00355">
    <property type="entry name" value="ZnF_C2H2"/>
    <property type="match status" value="9"/>
</dbReference>
<accession>A0ABD2WJN9</accession>
<feature type="domain" description="C2H2-type" evidence="10">
    <location>
        <begin position="102"/>
        <end position="130"/>
    </location>
</feature>
<keyword evidence="5" id="KW-0862">Zinc</keyword>
<dbReference type="GO" id="GO:0005634">
    <property type="term" value="C:nucleus"/>
    <property type="evidence" value="ECO:0007669"/>
    <property type="project" value="UniProtKB-SubCell"/>
</dbReference>
<feature type="domain" description="C2H2-type" evidence="10">
    <location>
        <begin position="131"/>
        <end position="159"/>
    </location>
</feature>
<reference evidence="11 12" key="1">
    <citation type="journal article" date="2024" name="bioRxiv">
        <title>A reference genome for Trichogramma kaykai: A tiny desert-dwelling parasitoid wasp with competing sex-ratio distorters.</title>
        <authorList>
            <person name="Culotta J."/>
            <person name="Lindsey A.R."/>
        </authorList>
    </citation>
    <scope>NUCLEOTIDE SEQUENCE [LARGE SCALE GENOMIC DNA]</scope>
    <source>
        <strain evidence="11 12">KSX58</strain>
    </source>
</reference>
<dbReference type="GO" id="GO:0008270">
    <property type="term" value="F:zinc ion binding"/>
    <property type="evidence" value="ECO:0007669"/>
    <property type="project" value="UniProtKB-KW"/>
</dbReference>
<dbReference type="Proteomes" id="UP001627154">
    <property type="component" value="Unassembled WGS sequence"/>
</dbReference>
<dbReference type="InterPro" id="IPR013087">
    <property type="entry name" value="Znf_C2H2_type"/>
</dbReference>
<evidence type="ECO:0000256" key="9">
    <source>
        <dbReference type="PROSITE-ProRule" id="PRU00042"/>
    </source>
</evidence>
<evidence type="ECO:0000256" key="5">
    <source>
        <dbReference type="ARBA" id="ARBA00022833"/>
    </source>
</evidence>
<evidence type="ECO:0000256" key="8">
    <source>
        <dbReference type="ARBA" id="ARBA00023242"/>
    </source>
</evidence>
<feature type="domain" description="C2H2-type" evidence="10">
    <location>
        <begin position="15"/>
        <end position="43"/>
    </location>
</feature>
<evidence type="ECO:0000259" key="10">
    <source>
        <dbReference type="PROSITE" id="PS50157"/>
    </source>
</evidence>
<dbReference type="Pfam" id="PF00096">
    <property type="entry name" value="zf-C2H2"/>
    <property type="match status" value="8"/>
</dbReference>
<dbReference type="SUPFAM" id="SSF57667">
    <property type="entry name" value="beta-beta-alpha zinc fingers"/>
    <property type="match status" value="5"/>
</dbReference>
<dbReference type="PROSITE" id="PS00028">
    <property type="entry name" value="ZINC_FINGER_C2H2_1"/>
    <property type="match status" value="8"/>
</dbReference>
<feature type="domain" description="C2H2-type" evidence="10">
    <location>
        <begin position="189"/>
        <end position="217"/>
    </location>
</feature>
<dbReference type="AlphaFoldDB" id="A0ABD2WJN9"/>
<feature type="domain" description="C2H2-type" evidence="10">
    <location>
        <begin position="73"/>
        <end position="101"/>
    </location>
</feature>
<keyword evidence="12" id="KW-1185">Reference proteome</keyword>